<proteinExistence type="predicted"/>
<evidence type="ECO:0000313" key="2">
    <source>
        <dbReference type="Proteomes" id="UP000030927"/>
    </source>
</evidence>
<dbReference type="RefSeq" id="YP_009113064.1">
    <property type="nucleotide sequence ID" value="NC_026014.1"/>
</dbReference>
<dbReference type="GeneID" id="22807922"/>
<dbReference type="KEGG" id="vg:22807922"/>
<evidence type="ECO:0000313" key="1">
    <source>
        <dbReference type="EMBL" id="AIZ95129.1"/>
    </source>
</evidence>
<protein>
    <submittedName>
        <fullName evidence="1">Uncharacterized protein</fullName>
    </submittedName>
</protein>
<keyword evidence="2" id="KW-1185">Reference proteome</keyword>
<accession>A0A0A7NQ80</accession>
<dbReference type="Proteomes" id="UP000030927">
    <property type="component" value="Segment"/>
</dbReference>
<name>A0A0A7NQ80_9CAUD</name>
<organism evidence="1 2">
    <name type="scientific">Escherichia phage P88</name>
    <dbReference type="NCBI Taxonomy" id="1567486"/>
    <lineage>
        <taxon>Viruses</taxon>
        <taxon>Duplodnaviria</taxon>
        <taxon>Heunggongvirae</taxon>
        <taxon>Uroviricota</taxon>
        <taxon>Caudoviricetes</taxon>
        <taxon>Peduoviridae</taxon>
        <taxon>Xuanwuvirus</taxon>
        <taxon>Xuanwuvirus P88</taxon>
    </lineage>
</organism>
<reference evidence="1 2" key="1">
    <citation type="submission" date="2014-10" db="EMBL/GenBank/DDBJ databases">
        <title>Mutant Induction and Functional Module Analysis of Escherichia coli Prophage.</title>
        <authorList>
            <person name="Chen M."/>
            <person name="Zhang W."/>
        </authorList>
    </citation>
    <scope>NUCLEOTIDE SEQUENCE [LARGE SCALE GENOMIC DNA]</scope>
</reference>
<dbReference type="EMBL" id="KP063541">
    <property type="protein sequence ID" value="AIZ95129.1"/>
    <property type="molecule type" value="Genomic_DNA"/>
</dbReference>
<sequence length="47" mass="5339">MHKKTRFFCAQVTGEQPAFQGVNSVPLTMSQRHDRMAVFLTLSVKNT</sequence>